<name>A0A0E9P9V8_ANGAN</name>
<reference evidence="1" key="1">
    <citation type="submission" date="2014-11" db="EMBL/GenBank/DDBJ databases">
        <authorList>
            <person name="Amaro Gonzalez C."/>
        </authorList>
    </citation>
    <scope>NUCLEOTIDE SEQUENCE</scope>
</reference>
<proteinExistence type="predicted"/>
<sequence>MSRSFHVHAVHVHVIHNSICESFINKNTT</sequence>
<dbReference type="AlphaFoldDB" id="A0A0E9P9V8"/>
<protein>
    <submittedName>
        <fullName evidence="1">Uncharacterized protein</fullName>
    </submittedName>
</protein>
<evidence type="ECO:0000313" key="1">
    <source>
        <dbReference type="EMBL" id="JAH01052.1"/>
    </source>
</evidence>
<accession>A0A0E9P9V8</accession>
<organism evidence="1">
    <name type="scientific">Anguilla anguilla</name>
    <name type="common">European freshwater eel</name>
    <name type="synonym">Muraena anguilla</name>
    <dbReference type="NCBI Taxonomy" id="7936"/>
    <lineage>
        <taxon>Eukaryota</taxon>
        <taxon>Metazoa</taxon>
        <taxon>Chordata</taxon>
        <taxon>Craniata</taxon>
        <taxon>Vertebrata</taxon>
        <taxon>Euteleostomi</taxon>
        <taxon>Actinopterygii</taxon>
        <taxon>Neopterygii</taxon>
        <taxon>Teleostei</taxon>
        <taxon>Anguilliformes</taxon>
        <taxon>Anguillidae</taxon>
        <taxon>Anguilla</taxon>
    </lineage>
</organism>
<dbReference type="EMBL" id="GBXM01107525">
    <property type="protein sequence ID" value="JAH01052.1"/>
    <property type="molecule type" value="Transcribed_RNA"/>
</dbReference>
<reference evidence="1" key="2">
    <citation type="journal article" date="2015" name="Fish Shellfish Immunol.">
        <title>Early steps in the European eel (Anguilla anguilla)-Vibrio vulnificus interaction in the gills: Role of the RtxA13 toxin.</title>
        <authorList>
            <person name="Callol A."/>
            <person name="Pajuelo D."/>
            <person name="Ebbesson L."/>
            <person name="Teles M."/>
            <person name="MacKenzie S."/>
            <person name="Amaro C."/>
        </authorList>
    </citation>
    <scope>NUCLEOTIDE SEQUENCE</scope>
</reference>